<comment type="caution">
    <text evidence="1">The sequence shown here is derived from an EMBL/GenBank/DDBJ whole genome shotgun (WGS) entry which is preliminary data.</text>
</comment>
<gene>
    <name evidence="1" type="ORF">D4N35_001835</name>
</gene>
<sequence length="125" mass="14726">MNKIEIEKTMQMEPRKRYEYFIKKIVDFEEVWSLSNEKGWVTSKASDGSLMLHFWPTKEHAKLCAIKEWENSTPESIDLEDFVGNWLPGMLNDGVSISIFYNNIDSITLPINKIMEDIEEELENY</sequence>
<reference evidence="1" key="1">
    <citation type="submission" date="2018-12" db="EMBL/GenBank/DDBJ databases">
        <authorList>
            <person name="Sun L."/>
            <person name="Chen Z."/>
        </authorList>
    </citation>
    <scope>NUCLEOTIDE SEQUENCE [LARGE SCALE GENOMIC DNA]</scope>
    <source>
        <strain evidence="1">DSM 16012</strain>
    </source>
</reference>
<dbReference type="RefSeq" id="WP_120069093.1">
    <property type="nucleotide sequence ID" value="NZ_CP126113.1"/>
</dbReference>
<protein>
    <submittedName>
        <fullName evidence="1">DUF2750 domain-containing protein</fullName>
    </submittedName>
</protein>
<accession>A0A443J2F5</accession>
<dbReference type="InterPro" id="IPR021284">
    <property type="entry name" value="DUF2750"/>
</dbReference>
<evidence type="ECO:0000313" key="2">
    <source>
        <dbReference type="Proteomes" id="UP000273811"/>
    </source>
</evidence>
<organism evidence="1 2">
    <name type="scientific">Siminovitchia fortis</name>
    <dbReference type="NCBI Taxonomy" id="254758"/>
    <lineage>
        <taxon>Bacteria</taxon>
        <taxon>Bacillati</taxon>
        <taxon>Bacillota</taxon>
        <taxon>Bacilli</taxon>
        <taxon>Bacillales</taxon>
        <taxon>Bacillaceae</taxon>
        <taxon>Siminovitchia</taxon>
    </lineage>
</organism>
<dbReference type="EMBL" id="QYTU02000002">
    <property type="protein sequence ID" value="RWR14543.1"/>
    <property type="molecule type" value="Genomic_DNA"/>
</dbReference>
<dbReference type="AlphaFoldDB" id="A0A443J2F5"/>
<proteinExistence type="predicted"/>
<dbReference type="OrthoDB" id="2936081at2"/>
<keyword evidence="2" id="KW-1185">Reference proteome</keyword>
<name>A0A443J2F5_9BACI</name>
<dbReference type="Proteomes" id="UP000273811">
    <property type="component" value="Unassembled WGS sequence"/>
</dbReference>
<evidence type="ECO:0000313" key="1">
    <source>
        <dbReference type="EMBL" id="RWR14543.1"/>
    </source>
</evidence>
<dbReference type="GeneID" id="56392952"/>
<dbReference type="Pfam" id="PF11042">
    <property type="entry name" value="DUF2750"/>
    <property type="match status" value="1"/>
</dbReference>